<keyword evidence="6" id="KW-1185">Reference proteome</keyword>
<feature type="domain" description="Carbamoyltransferase" evidence="3">
    <location>
        <begin position="375"/>
        <end position="440"/>
    </location>
</feature>
<feature type="compositionally biased region" description="Acidic residues" evidence="2">
    <location>
        <begin position="665"/>
        <end position="674"/>
    </location>
</feature>
<comment type="caution">
    <text evidence="5">The sequence shown here is derived from an EMBL/GenBank/DDBJ whole genome shotgun (WGS) entry which is preliminary data.</text>
</comment>
<name>A0AAD7UHV7_9STRA</name>
<dbReference type="Pfam" id="PF16861">
    <property type="entry name" value="Carbam_trans_C"/>
    <property type="match status" value="1"/>
</dbReference>
<feature type="region of interest" description="Disordered" evidence="2">
    <location>
        <begin position="656"/>
        <end position="681"/>
    </location>
</feature>
<evidence type="ECO:0008006" key="7">
    <source>
        <dbReference type="Google" id="ProtNLM"/>
    </source>
</evidence>
<evidence type="ECO:0000259" key="4">
    <source>
        <dbReference type="Pfam" id="PF16861"/>
    </source>
</evidence>
<gene>
    <name evidence="5" type="ORF">CTAYLR_000363</name>
</gene>
<reference evidence="5" key="1">
    <citation type="submission" date="2023-01" db="EMBL/GenBank/DDBJ databases">
        <title>Metagenome sequencing of chrysophaentin producing Chrysophaeum taylorii.</title>
        <authorList>
            <person name="Davison J."/>
            <person name="Bewley C."/>
        </authorList>
    </citation>
    <scope>NUCLEOTIDE SEQUENCE</scope>
    <source>
        <strain evidence="5">NIES-1699</strain>
    </source>
</reference>
<dbReference type="Pfam" id="PF02543">
    <property type="entry name" value="Carbam_trans_N"/>
    <property type="match status" value="1"/>
</dbReference>
<dbReference type="InterPro" id="IPR003696">
    <property type="entry name" value="Carbtransf_dom"/>
</dbReference>
<dbReference type="SUPFAM" id="SSF53067">
    <property type="entry name" value="Actin-like ATPase domain"/>
    <property type="match status" value="1"/>
</dbReference>
<organism evidence="5 6">
    <name type="scientific">Chrysophaeum taylorii</name>
    <dbReference type="NCBI Taxonomy" id="2483200"/>
    <lineage>
        <taxon>Eukaryota</taxon>
        <taxon>Sar</taxon>
        <taxon>Stramenopiles</taxon>
        <taxon>Ochrophyta</taxon>
        <taxon>Pelagophyceae</taxon>
        <taxon>Pelagomonadales</taxon>
        <taxon>Pelagomonadaceae</taxon>
        <taxon>Chrysophaeum</taxon>
    </lineage>
</organism>
<feature type="domain" description="Carbamoyltransferase C-terminal" evidence="4">
    <location>
        <begin position="497"/>
        <end position="643"/>
    </location>
</feature>
<evidence type="ECO:0000313" key="5">
    <source>
        <dbReference type="EMBL" id="KAJ8605167.1"/>
    </source>
</evidence>
<dbReference type="GO" id="GO:0003824">
    <property type="term" value="F:catalytic activity"/>
    <property type="evidence" value="ECO:0007669"/>
    <property type="project" value="InterPro"/>
</dbReference>
<dbReference type="AlphaFoldDB" id="A0AAD7UHV7"/>
<dbReference type="InterPro" id="IPR031730">
    <property type="entry name" value="Carbam_trans_C"/>
</dbReference>
<accession>A0AAD7UHV7</accession>
<proteinExistence type="inferred from homology"/>
<dbReference type="PANTHER" id="PTHR34847">
    <property type="entry name" value="NODULATION PROTEIN U"/>
    <property type="match status" value="1"/>
</dbReference>
<evidence type="ECO:0000256" key="1">
    <source>
        <dbReference type="ARBA" id="ARBA00006129"/>
    </source>
</evidence>
<dbReference type="Gene3D" id="3.30.420.40">
    <property type="match status" value="1"/>
</dbReference>
<sequence length="777" mass="84036">MWVSVAAAGTGITTALALSRDVALGITKYSHNACVCVVDASNGRLLFAQQKERLSRVKNDGGAVGDLVRHALEGCGRSLRDVVAVAANNHHRSVAEEEAAYTKCAGLGIEAPFGPPSEEVLDTANLFAGSIEVSHHLAHAVGAAAAEGASECVAVVMDGMGDRAATHRNSKVRSDAALDGWDACTHVLGKKRVASFDEVPDEARECESVYALDASAGWRPVWKRWSETDAHPSFGFSDWFLSLDSLGAAYSTVAHVIFGDWNACGKVMGLAPWALLPSGGGDVSWGRACDWPRVSVSSAKIIEASGAGFEVNRAAIRDMLAAACEELPPPDRDALLAASGGAFPPRRLVSLWTLFREDGRAASACRACCAALALAIQTQLEAAAVPLVLRAAQQHHTLVLCGGVALNSVLNGKIEAALSERNLLVPAAPGDEGVALGCAVVALNFTRLDPSILPFAGRSYDDLDDHGFDEWLLLEEETPDEVDACAAVVAATEVRGIAFWFEGASEFGPRALGHRSILASPADAAVVDVINEAIKAREDFRPLAPSVLEEFSREWFGLPGPSPYMSRVWTMRYPDRAPACAHLDASSRPQTVSRADPALRRYRDFIEKFYARTGLPLVLDTSFNTKPREPIVETLRGAVSSFLYAVRRARTLYGRRRRRRRRREEEEEEEEEEESRPGFATRAFPARRHHDYLDDDDGLALRLNDLDEPFEDPSRTGRGRVEFCDHIQAAIYDAADGDASAADIASALVEEGLASTPEDVYLRLADLWRQTLVKLNI</sequence>
<dbReference type="EMBL" id="JAQMWT010000317">
    <property type="protein sequence ID" value="KAJ8605167.1"/>
    <property type="molecule type" value="Genomic_DNA"/>
</dbReference>
<dbReference type="InterPro" id="IPR043129">
    <property type="entry name" value="ATPase_NBD"/>
</dbReference>
<evidence type="ECO:0000259" key="3">
    <source>
        <dbReference type="Pfam" id="PF02543"/>
    </source>
</evidence>
<comment type="similarity">
    <text evidence="1">Belongs to the NodU/CmcH family.</text>
</comment>
<dbReference type="Gene3D" id="3.90.870.20">
    <property type="entry name" value="Carbamoyltransferase, C-terminal domain"/>
    <property type="match status" value="1"/>
</dbReference>
<dbReference type="PANTHER" id="PTHR34847:SF1">
    <property type="entry name" value="NODULATION PROTEIN U"/>
    <property type="match status" value="1"/>
</dbReference>
<evidence type="ECO:0000313" key="6">
    <source>
        <dbReference type="Proteomes" id="UP001230188"/>
    </source>
</evidence>
<dbReference type="Proteomes" id="UP001230188">
    <property type="component" value="Unassembled WGS sequence"/>
</dbReference>
<dbReference type="InterPro" id="IPR038152">
    <property type="entry name" value="Carbam_trans_C_sf"/>
</dbReference>
<evidence type="ECO:0000256" key="2">
    <source>
        <dbReference type="SAM" id="MobiDB-lite"/>
    </source>
</evidence>
<dbReference type="InterPro" id="IPR051338">
    <property type="entry name" value="NodU/CmcH_Carbamoyltrnsfr"/>
</dbReference>
<protein>
    <recommendedName>
        <fullName evidence="7">Carbamoyltransferase</fullName>
    </recommendedName>
</protein>